<gene>
    <name evidence="1" type="ORF">C8A03DRAFT_34930</name>
</gene>
<sequence>MADNAAEALAQALVKEAEPLGLKSIIDFVFYMLLRPGVNGNEPTKIMDRFVELLGPWLLTEGETFATVDALPDPGNVALQAPAGLDGKFETRIQELERTVHAIITDKRRTEPNEENNAERIKVVMDIYCQLFCSLVDLRFEKGSPEVEALLPKITDVKSLGCEFFCSLFGLTESKQLKRHKERAMYYGSEFLCAIIDIRFKESRSDVGDWWWNANQVEVHGCGLLWVLINLRFGERDSTAPRRNGQGKSYVWNWGEPAFGELMLFVKHRDEDTKVNVYIDTGIQHQEVLEDVRP</sequence>
<dbReference type="Proteomes" id="UP001303760">
    <property type="component" value="Unassembled WGS sequence"/>
</dbReference>
<proteinExistence type="predicted"/>
<reference evidence="1" key="2">
    <citation type="submission" date="2023-05" db="EMBL/GenBank/DDBJ databases">
        <authorList>
            <consortium name="Lawrence Berkeley National Laboratory"/>
            <person name="Steindorff A."/>
            <person name="Hensen N."/>
            <person name="Bonometti L."/>
            <person name="Westerberg I."/>
            <person name="Brannstrom I.O."/>
            <person name="Guillou S."/>
            <person name="Cros-Aarteil S."/>
            <person name="Calhoun S."/>
            <person name="Haridas S."/>
            <person name="Kuo A."/>
            <person name="Mondo S."/>
            <person name="Pangilinan J."/>
            <person name="Riley R."/>
            <person name="Labutti K."/>
            <person name="Andreopoulos B."/>
            <person name="Lipzen A."/>
            <person name="Chen C."/>
            <person name="Yanf M."/>
            <person name="Daum C."/>
            <person name="Ng V."/>
            <person name="Clum A."/>
            <person name="Ohm R."/>
            <person name="Martin F."/>
            <person name="Silar P."/>
            <person name="Natvig D."/>
            <person name="Lalanne C."/>
            <person name="Gautier V."/>
            <person name="Ament-Velasquez S.L."/>
            <person name="Kruys A."/>
            <person name="Hutchinson M.I."/>
            <person name="Powell A.J."/>
            <person name="Barry K."/>
            <person name="Miller A.N."/>
            <person name="Grigoriev I.V."/>
            <person name="Debuchy R."/>
            <person name="Gladieux P."/>
            <person name="Thoren M.H."/>
            <person name="Johannesson H."/>
        </authorList>
    </citation>
    <scope>NUCLEOTIDE SEQUENCE</scope>
    <source>
        <strain evidence="1">CBS 532.94</strain>
    </source>
</reference>
<dbReference type="AlphaFoldDB" id="A0AAN7C8U8"/>
<comment type="caution">
    <text evidence="1">The sequence shown here is derived from an EMBL/GenBank/DDBJ whole genome shotgun (WGS) entry which is preliminary data.</text>
</comment>
<name>A0AAN7C8U8_9PEZI</name>
<reference evidence="1" key="1">
    <citation type="journal article" date="2023" name="Mol. Phylogenet. Evol.">
        <title>Genome-scale phylogeny and comparative genomics of the fungal order Sordariales.</title>
        <authorList>
            <person name="Hensen N."/>
            <person name="Bonometti L."/>
            <person name="Westerberg I."/>
            <person name="Brannstrom I.O."/>
            <person name="Guillou S."/>
            <person name="Cros-Aarteil S."/>
            <person name="Calhoun S."/>
            <person name="Haridas S."/>
            <person name="Kuo A."/>
            <person name="Mondo S."/>
            <person name="Pangilinan J."/>
            <person name="Riley R."/>
            <person name="LaButti K."/>
            <person name="Andreopoulos B."/>
            <person name="Lipzen A."/>
            <person name="Chen C."/>
            <person name="Yan M."/>
            <person name="Daum C."/>
            <person name="Ng V."/>
            <person name="Clum A."/>
            <person name="Steindorff A."/>
            <person name="Ohm R.A."/>
            <person name="Martin F."/>
            <person name="Silar P."/>
            <person name="Natvig D.O."/>
            <person name="Lalanne C."/>
            <person name="Gautier V."/>
            <person name="Ament-Velasquez S.L."/>
            <person name="Kruys A."/>
            <person name="Hutchinson M.I."/>
            <person name="Powell A.J."/>
            <person name="Barry K."/>
            <person name="Miller A.N."/>
            <person name="Grigoriev I.V."/>
            <person name="Debuchy R."/>
            <person name="Gladieux P."/>
            <person name="Hiltunen Thoren M."/>
            <person name="Johannesson H."/>
        </authorList>
    </citation>
    <scope>NUCLEOTIDE SEQUENCE</scope>
    <source>
        <strain evidence="1">CBS 532.94</strain>
    </source>
</reference>
<evidence type="ECO:0000313" key="1">
    <source>
        <dbReference type="EMBL" id="KAK4237117.1"/>
    </source>
</evidence>
<keyword evidence="2" id="KW-1185">Reference proteome</keyword>
<accession>A0AAN7C8U8</accession>
<organism evidence="1 2">
    <name type="scientific">Achaetomium macrosporum</name>
    <dbReference type="NCBI Taxonomy" id="79813"/>
    <lineage>
        <taxon>Eukaryota</taxon>
        <taxon>Fungi</taxon>
        <taxon>Dikarya</taxon>
        <taxon>Ascomycota</taxon>
        <taxon>Pezizomycotina</taxon>
        <taxon>Sordariomycetes</taxon>
        <taxon>Sordariomycetidae</taxon>
        <taxon>Sordariales</taxon>
        <taxon>Chaetomiaceae</taxon>
        <taxon>Achaetomium</taxon>
    </lineage>
</organism>
<evidence type="ECO:0000313" key="2">
    <source>
        <dbReference type="Proteomes" id="UP001303760"/>
    </source>
</evidence>
<protein>
    <submittedName>
        <fullName evidence="1">Uncharacterized protein</fullName>
    </submittedName>
</protein>
<dbReference type="EMBL" id="MU860154">
    <property type="protein sequence ID" value="KAK4237117.1"/>
    <property type="molecule type" value="Genomic_DNA"/>
</dbReference>